<dbReference type="SUPFAM" id="SSF50978">
    <property type="entry name" value="WD40 repeat-like"/>
    <property type="match status" value="1"/>
</dbReference>
<dbReference type="GO" id="GO:0006261">
    <property type="term" value="P:DNA-templated DNA replication"/>
    <property type="evidence" value="ECO:0007669"/>
    <property type="project" value="TreeGrafter"/>
</dbReference>
<dbReference type="Proteomes" id="UP000694383">
    <property type="component" value="Unplaced"/>
</dbReference>
<keyword evidence="2" id="KW-0677">Repeat</keyword>
<reference evidence="3" key="1">
    <citation type="submission" date="2025-08" db="UniProtKB">
        <authorList>
            <consortium name="Ensembl"/>
        </authorList>
    </citation>
    <scope>IDENTIFICATION</scope>
</reference>
<accession>A0A8C7YCA6</accession>
<sequence>MATPLEVVVSADAGSQLWNLTVFDLHSGSSLLSYRGGNSAARSLTVLRGEFLLSAQLGKNYINVWEIQRKDQLQQKIVCPGMVTCLTASPDGVFLAAGVGEALHLWEVSSLSFIDKESPLDGSLNMDRIGDTSVFLDAAEC</sequence>
<proteinExistence type="predicted"/>
<evidence type="ECO:0000256" key="2">
    <source>
        <dbReference type="ARBA" id="ARBA00022737"/>
    </source>
</evidence>
<dbReference type="GeneTree" id="ENSGT00980000202603"/>
<dbReference type="InterPro" id="IPR015943">
    <property type="entry name" value="WD40/YVTN_repeat-like_dom_sf"/>
</dbReference>
<dbReference type="PANTHER" id="PTHR18763:SF0">
    <property type="entry name" value="WD REPEAT-CONTAINING PROTEIN 18"/>
    <property type="match status" value="1"/>
</dbReference>
<keyword evidence="4" id="KW-1185">Reference proteome</keyword>
<evidence type="ECO:0008006" key="5">
    <source>
        <dbReference type="Google" id="ProtNLM"/>
    </source>
</evidence>
<keyword evidence="1" id="KW-0853">WD repeat</keyword>
<dbReference type="InterPro" id="IPR036322">
    <property type="entry name" value="WD40_repeat_dom_sf"/>
</dbReference>
<dbReference type="Ensembl" id="ENSOSIT00000025765.1">
    <property type="protein sequence ID" value="ENSOSIP00000024407.1"/>
    <property type="gene ID" value="ENSOSIG00000012834.1"/>
</dbReference>
<dbReference type="GO" id="GO:0120330">
    <property type="term" value="C:rixosome complex"/>
    <property type="evidence" value="ECO:0007669"/>
    <property type="project" value="TreeGrafter"/>
</dbReference>
<dbReference type="PANTHER" id="PTHR18763">
    <property type="entry name" value="WD-REPEAT PROTEIN 18"/>
    <property type="match status" value="1"/>
</dbReference>
<evidence type="ECO:0000313" key="4">
    <source>
        <dbReference type="Proteomes" id="UP000694383"/>
    </source>
</evidence>
<dbReference type="GO" id="GO:0006364">
    <property type="term" value="P:rRNA processing"/>
    <property type="evidence" value="ECO:0007669"/>
    <property type="project" value="TreeGrafter"/>
</dbReference>
<dbReference type="InterPro" id="IPR045227">
    <property type="entry name" value="WDR18/Ipi3/RID3"/>
</dbReference>
<dbReference type="GO" id="GO:0005656">
    <property type="term" value="C:nuclear pre-replicative complex"/>
    <property type="evidence" value="ECO:0007669"/>
    <property type="project" value="TreeGrafter"/>
</dbReference>
<evidence type="ECO:0000256" key="1">
    <source>
        <dbReference type="ARBA" id="ARBA00022574"/>
    </source>
</evidence>
<dbReference type="Gene3D" id="2.130.10.10">
    <property type="entry name" value="YVTN repeat-like/Quinoprotein amine dehydrogenase"/>
    <property type="match status" value="1"/>
</dbReference>
<name>A0A8C7YCA6_9TELE</name>
<reference evidence="3" key="2">
    <citation type="submission" date="2025-09" db="UniProtKB">
        <authorList>
            <consortium name="Ensembl"/>
        </authorList>
    </citation>
    <scope>IDENTIFICATION</scope>
</reference>
<dbReference type="AlphaFoldDB" id="A0A8C7YCA6"/>
<evidence type="ECO:0000313" key="3">
    <source>
        <dbReference type="Ensembl" id="ENSOSIP00000024407.1"/>
    </source>
</evidence>
<protein>
    <recommendedName>
        <fullName evidence="5">WD repeat-containing protein 18</fullName>
    </recommendedName>
</protein>
<organism evidence="3 4">
    <name type="scientific">Oryzias sinensis</name>
    <name type="common">Chinese medaka</name>
    <dbReference type="NCBI Taxonomy" id="183150"/>
    <lineage>
        <taxon>Eukaryota</taxon>
        <taxon>Metazoa</taxon>
        <taxon>Chordata</taxon>
        <taxon>Craniata</taxon>
        <taxon>Vertebrata</taxon>
        <taxon>Euteleostomi</taxon>
        <taxon>Actinopterygii</taxon>
        <taxon>Neopterygii</taxon>
        <taxon>Teleostei</taxon>
        <taxon>Neoteleostei</taxon>
        <taxon>Acanthomorphata</taxon>
        <taxon>Ovalentaria</taxon>
        <taxon>Atherinomorphae</taxon>
        <taxon>Beloniformes</taxon>
        <taxon>Adrianichthyidae</taxon>
        <taxon>Oryziinae</taxon>
        <taxon>Oryzias</taxon>
    </lineage>
</organism>